<evidence type="ECO:0000313" key="1">
    <source>
        <dbReference type="EMBL" id="MCF3947792.1"/>
    </source>
</evidence>
<gene>
    <name evidence="1" type="ORF">L2A60_14005</name>
</gene>
<name>A0ABS9DYG3_9PROT</name>
<dbReference type="Proteomes" id="UP001521209">
    <property type="component" value="Unassembled WGS sequence"/>
</dbReference>
<keyword evidence="2" id="KW-1185">Reference proteome</keyword>
<protein>
    <submittedName>
        <fullName evidence="1">Uncharacterized protein</fullName>
    </submittedName>
</protein>
<organism evidence="1 2">
    <name type="scientific">Acidiphilium iwatense</name>
    <dbReference type="NCBI Taxonomy" id="768198"/>
    <lineage>
        <taxon>Bacteria</taxon>
        <taxon>Pseudomonadati</taxon>
        <taxon>Pseudomonadota</taxon>
        <taxon>Alphaproteobacteria</taxon>
        <taxon>Acetobacterales</taxon>
        <taxon>Acidocellaceae</taxon>
        <taxon>Acidiphilium</taxon>
    </lineage>
</organism>
<sequence length="158" mass="17296">MSAPYTRDQMDRLAAAMATLAPHRLPLIRAARDGLITLIQPRRNTTIPSRLLNDQARPAVILIGDDDYTSTGPAGWTCARRVRFWGRAAMIHAAAAEPEHYETIVIAAALHQRSVLIETDSTHQPAWITFLQPAMGCLIIACPPGQSHPAHPHQSGLQ</sequence>
<evidence type="ECO:0000313" key="2">
    <source>
        <dbReference type="Proteomes" id="UP001521209"/>
    </source>
</evidence>
<reference evidence="1 2" key="1">
    <citation type="submission" date="2022-01" db="EMBL/GenBank/DDBJ databases">
        <authorList>
            <person name="Won M."/>
            <person name="Kim S.-J."/>
            <person name="Kwon S.-W."/>
        </authorList>
    </citation>
    <scope>NUCLEOTIDE SEQUENCE [LARGE SCALE GENOMIC DNA]</scope>
    <source>
        <strain evidence="1 2">KCTC 23505</strain>
    </source>
</reference>
<proteinExistence type="predicted"/>
<comment type="caution">
    <text evidence="1">The sequence shown here is derived from an EMBL/GenBank/DDBJ whole genome shotgun (WGS) entry which is preliminary data.</text>
</comment>
<dbReference type="RefSeq" id="WP_235705068.1">
    <property type="nucleotide sequence ID" value="NZ_JAKGBZ010000030.1"/>
</dbReference>
<accession>A0ABS9DYG3</accession>
<dbReference type="EMBL" id="JAKGBZ010000030">
    <property type="protein sequence ID" value="MCF3947792.1"/>
    <property type="molecule type" value="Genomic_DNA"/>
</dbReference>